<evidence type="ECO:0000313" key="7">
    <source>
        <dbReference type="Proteomes" id="UP000823921"/>
    </source>
</evidence>
<dbReference type="NCBIfam" id="NF002325">
    <property type="entry name" value="PRK01278.1"/>
    <property type="match status" value="1"/>
</dbReference>
<organism evidence="6 7">
    <name type="scientific">Candidatus Flavonifractor intestinigallinarum</name>
    <dbReference type="NCBI Taxonomy" id="2838586"/>
    <lineage>
        <taxon>Bacteria</taxon>
        <taxon>Bacillati</taxon>
        <taxon>Bacillota</taxon>
        <taxon>Clostridia</taxon>
        <taxon>Eubacteriales</taxon>
        <taxon>Oscillospiraceae</taxon>
        <taxon>Flavonifractor</taxon>
    </lineage>
</organism>
<dbReference type="GO" id="GO:0030170">
    <property type="term" value="F:pyridoxal phosphate binding"/>
    <property type="evidence" value="ECO:0007669"/>
    <property type="project" value="InterPro"/>
</dbReference>
<keyword evidence="5" id="KW-0055">Arginine biosynthesis</keyword>
<dbReference type="GO" id="GO:0006526">
    <property type="term" value="P:L-arginine biosynthetic process"/>
    <property type="evidence" value="ECO:0007669"/>
    <property type="project" value="UniProtKB-UniRule"/>
</dbReference>
<dbReference type="PROSITE" id="PS00600">
    <property type="entry name" value="AA_TRANSFER_CLASS_3"/>
    <property type="match status" value="1"/>
</dbReference>
<comment type="subcellular location">
    <subcellularLocation>
        <location evidence="5">Cytoplasm</location>
    </subcellularLocation>
</comment>
<feature type="binding site" evidence="5">
    <location>
        <position position="281"/>
    </location>
    <ligand>
        <name>pyridoxal 5'-phosphate</name>
        <dbReference type="ChEBI" id="CHEBI:597326"/>
    </ligand>
</feature>
<dbReference type="Gene3D" id="3.90.1150.10">
    <property type="entry name" value="Aspartate Aminotransferase, domain 1"/>
    <property type="match status" value="1"/>
</dbReference>
<dbReference type="InterPro" id="IPR049704">
    <property type="entry name" value="Aminotrans_3_PPA_site"/>
</dbReference>
<comment type="miscellaneous">
    <text evidence="5">May also have succinyldiaminopimelate aminotransferase activity, thus carrying out the corresponding step in lysine biosynthesis.</text>
</comment>
<keyword evidence="4 5" id="KW-0663">Pyridoxal phosphate</keyword>
<feature type="binding site" evidence="5">
    <location>
        <begin position="105"/>
        <end position="106"/>
    </location>
    <ligand>
        <name>pyridoxal 5'-phosphate</name>
        <dbReference type="ChEBI" id="CHEBI:597326"/>
    </ligand>
</feature>
<feature type="binding site" evidence="5">
    <location>
        <begin position="223"/>
        <end position="226"/>
    </location>
    <ligand>
        <name>pyridoxal 5'-phosphate</name>
        <dbReference type="ChEBI" id="CHEBI:597326"/>
    </ligand>
</feature>
<reference evidence="6" key="2">
    <citation type="submission" date="2021-04" db="EMBL/GenBank/DDBJ databases">
        <authorList>
            <person name="Gilroy R."/>
        </authorList>
    </citation>
    <scope>NUCLEOTIDE SEQUENCE</scope>
    <source>
        <strain evidence="6">CHK192-8294</strain>
    </source>
</reference>
<keyword evidence="2 5" id="KW-0028">Amino-acid biosynthesis</keyword>
<dbReference type="Gene3D" id="3.40.640.10">
    <property type="entry name" value="Type I PLP-dependent aspartate aminotransferase-like (Major domain)"/>
    <property type="match status" value="1"/>
</dbReference>
<gene>
    <name evidence="5" type="primary">argD</name>
    <name evidence="6" type="ORF">H9712_10495</name>
</gene>
<dbReference type="HAMAP" id="MF_01107">
    <property type="entry name" value="ArgD_aminotrans_3"/>
    <property type="match status" value="1"/>
</dbReference>
<dbReference type="InterPro" id="IPR015422">
    <property type="entry name" value="PyrdxlP-dep_Trfase_small"/>
</dbReference>
<feature type="binding site" evidence="5">
    <location>
        <position position="141"/>
    </location>
    <ligand>
        <name>N(2)-acetyl-L-ornithine</name>
        <dbReference type="ChEBI" id="CHEBI:57805"/>
    </ligand>
</feature>
<dbReference type="PIRSF" id="PIRSF000521">
    <property type="entry name" value="Transaminase_4ab_Lys_Orn"/>
    <property type="match status" value="1"/>
</dbReference>
<feature type="binding site" evidence="5">
    <location>
        <position position="138"/>
    </location>
    <ligand>
        <name>pyridoxal 5'-phosphate</name>
        <dbReference type="ChEBI" id="CHEBI:597326"/>
    </ligand>
</feature>
<reference evidence="6" key="1">
    <citation type="journal article" date="2021" name="PeerJ">
        <title>Extensive microbial diversity within the chicken gut microbiome revealed by metagenomics and culture.</title>
        <authorList>
            <person name="Gilroy R."/>
            <person name="Ravi A."/>
            <person name="Getino M."/>
            <person name="Pursley I."/>
            <person name="Horton D.L."/>
            <person name="Alikhan N.F."/>
            <person name="Baker D."/>
            <person name="Gharbi K."/>
            <person name="Hall N."/>
            <person name="Watson M."/>
            <person name="Adriaenssens E.M."/>
            <person name="Foster-Nyarko E."/>
            <person name="Jarju S."/>
            <person name="Secka A."/>
            <person name="Antonio M."/>
            <person name="Oren A."/>
            <person name="Chaudhuri R.R."/>
            <person name="La Ragione R."/>
            <person name="Hildebrand F."/>
            <person name="Pallen M.J."/>
        </authorList>
    </citation>
    <scope>NUCLEOTIDE SEQUENCE</scope>
    <source>
        <strain evidence="6">CHK192-8294</strain>
    </source>
</reference>
<evidence type="ECO:0000256" key="5">
    <source>
        <dbReference type="HAMAP-Rule" id="MF_01107"/>
    </source>
</evidence>
<comment type="similarity">
    <text evidence="5">Belongs to the class-III pyridoxal-phosphate-dependent aminotransferase family. ArgD subfamily.</text>
</comment>
<comment type="caution">
    <text evidence="6">The sequence shown here is derived from an EMBL/GenBank/DDBJ whole genome shotgun (WGS) entry which is preliminary data.</text>
</comment>
<keyword evidence="5" id="KW-0963">Cytoplasm</keyword>
<dbReference type="NCBIfam" id="TIGR00707">
    <property type="entry name" value="argD"/>
    <property type="match status" value="1"/>
</dbReference>
<dbReference type="GO" id="GO:0003992">
    <property type="term" value="F:N2-acetyl-L-ornithine:2-oxoglutarate 5-aminotransferase activity"/>
    <property type="evidence" value="ECO:0007669"/>
    <property type="project" value="UniProtKB-UniRule"/>
</dbReference>
<evidence type="ECO:0000256" key="2">
    <source>
        <dbReference type="ARBA" id="ARBA00022605"/>
    </source>
</evidence>
<dbReference type="AlphaFoldDB" id="A0A9D2MPP9"/>
<accession>A0A9D2MPP9</accession>
<comment type="pathway">
    <text evidence="5">Amino-acid biosynthesis; L-arginine biosynthesis; N(2)-acetyl-L-ornithine from L-glutamate: step 4/4.</text>
</comment>
<dbReference type="PANTHER" id="PTHR11986">
    <property type="entry name" value="AMINOTRANSFERASE CLASS III"/>
    <property type="match status" value="1"/>
</dbReference>
<sequence length="392" mass="42598">MDHKELVELDHQYMMQTYGRFDVDIDHGQGATLYDLDGKEYIDFSSGIGVNSIGYANPKWVEAITQQAMKLGHISNLFYSQPYAKLAEKLCQRSGMAAAFFGNSGAEANEGMIKLARKYSFDKYGKGRGTIITLKNSFHGRTITTLTATGQDVFHQYFFPFNDGFRYALAGDMDSLQEVAGHDVCAVMLELVQGEGGVLPMDPEYVHDLAVLCAERDWLLLVDEVQTGVGRTGTLFAFQQYGIIPDAVSFAKGIAGGLPMGGFLANERCRDVLGPGTHASTFGGNPICAAAAQVVLDTLDEDALAQVKEKGHYIRTRIEHMGLSSLGQTRGLGMMIGVEVKGEESNKVLAARLIRNGLLVLTAGSALRLLPPLTISMQEIDKGLAILKETLL</sequence>
<keyword evidence="1 5" id="KW-0032">Aminotransferase</keyword>
<proteinExistence type="inferred from homology"/>
<dbReference type="EC" id="2.6.1.11" evidence="5"/>
<dbReference type="Pfam" id="PF00202">
    <property type="entry name" value="Aminotran_3"/>
    <property type="match status" value="1"/>
</dbReference>
<dbReference type="Proteomes" id="UP000823921">
    <property type="component" value="Unassembled WGS sequence"/>
</dbReference>
<dbReference type="EMBL" id="DWXO01000100">
    <property type="protein sequence ID" value="HJB81404.1"/>
    <property type="molecule type" value="Genomic_DNA"/>
</dbReference>
<dbReference type="InterPro" id="IPR015424">
    <property type="entry name" value="PyrdxlP-dep_Trfase"/>
</dbReference>
<comment type="subunit">
    <text evidence="5">Homodimer.</text>
</comment>
<dbReference type="InterPro" id="IPR005814">
    <property type="entry name" value="Aminotrans_3"/>
</dbReference>
<comment type="cofactor">
    <cofactor evidence="5">
        <name>pyridoxal 5'-phosphate</name>
        <dbReference type="ChEBI" id="CHEBI:597326"/>
    </cofactor>
    <text evidence="5">Binds 1 pyridoxal phosphate per subunit.</text>
</comment>
<feature type="modified residue" description="N6-(pyridoxal phosphate)lysine" evidence="5">
    <location>
        <position position="252"/>
    </location>
</feature>
<name>A0A9D2MPP9_9FIRM</name>
<protein>
    <recommendedName>
        <fullName evidence="5">Acetylornithine aminotransferase</fullName>
        <shortName evidence="5">ACOAT</shortName>
        <ecNumber evidence="5">2.6.1.11</ecNumber>
    </recommendedName>
</protein>
<keyword evidence="3 5" id="KW-0808">Transferase</keyword>
<dbReference type="InterPro" id="IPR004636">
    <property type="entry name" value="AcOrn/SuccOrn_fam"/>
</dbReference>
<comment type="catalytic activity">
    <reaction evidence="5">
        <text>N(2)-acetyl-L-ornithine + 2-oxoglutarate = N-acetyl-L-glutamate 5-semialdehyde + L-glutamate</text>
        <dbReference type="Rhea" id="RHEA:18049"/>
        <dbReference type="ChEBI" id="CHEBI:16810"/>
        <dbReference type="ChEBI" id="CHEBI:29123"/>
        <dbReference type="ChEBI" id="CHEBI:29985"/>
        <dbReference type="ChEBI" id="CHEBI:57805"/>
        <dbReference type="EC" id="2.6.1.11"/>
    </reaction>
</comment>
<dbReference type="CDD" id="cd00610">
    <property type="entry name" value="OAT_like"/>
    <property type="match status" value="1"/>
</dbReference>
<feature type="binding site" evidence="5">
    <location>
        <position position="280"/>
    </location>
    <ligand>
        <name>N(2)-acetyl-L-ornithine</name>
        <dbReference type="ChEBI" id="CHEBI:57805"/>
    </ligand>
</feature>
<evidence type="ECO:0000256" key="3">
    <source>
        <dbReference type="ARBA" id="ARBA00022679"/>
    </source>
</evidence>
<dbReference type="InterPro" id="IPR015421">
    <property type="entry name" value="PyrdxlP-dep_Trfase_major"/>
</dbReference>
<dbReference type="GO" id="GO:0005737">
    <property type="term" value="C:cytoplasm"/>
    <property type="evidence" value="ECO:0007669"/>
    <property type="project" value="UniProtKB-SubCell"/>
</dbReference>
<evidence type="ECO:0000313" key="6">
    <source>
        <dbReference type="EMBL" id="HJB81404.1"/>
    </source>
</evidence>
<dbReference type="FunFam" id="3.40.640.10:FF:000004">
    <property type="entry name" value="Acetylornithine aminotransferase"/>
    <property type="match status" value="1"/>
</dbReference>
<dbReference type="InterPro" id="IPR050103">
    <property type="entry name" value="Class-III_PLP-dep_AT"/>
</dbReference>
<evidence type="ECO:0000256" key="4">
    <source>
        <dbReference type="ARBA" id="ARBA00022898"/>
    </source>
</evidence>
<dbReference type="SUPFAM" id="SSF53383">
    <property type="entry name" value="PLP-dependent transferases"/>
    <property type="match status" value="1"/>
</dbReference>
<dbReference type="GO" id="GO:0042802">
    <property type="term" value="F:identical protein binding"/>
    <property type="evidence" value="ECO:0007669"/>
    <property type="project" value="TreeGrafter"/>
</dbReference>
<evidence type="ECO:0000256" key="1">
    <source>
        <dbReference type="ARBA" id="ARBA00022576"/>
    </source>
</evidence>
<dbReference type="PANTHER" id="PTHR11986:SF79">
    <property type="entry name" value="ACETYLORNITHINE AMINOTRANSFERASE, MITOCHONDRIAL"/>
    <property type="match status" value="1"/>
</dbReference>